<feature type="repeat" description="WD" evidence="3">
    <location>
        <begin position="1793"/>
        <end position="1834"/>
    </location>
</feature>
<feature type="repeat" description="WD" evidence="3">
    <location>
        <begin position="1286"/>
        <end position="1318"/>
    </location>
</feature>
<dbReference type="Proteomes" id="UP000692954">
    <property type="component" value="Unassembled WGS sequence"/>
</dbReference>
<gene>
    <name evidence="6" type="ORF">PSON_ATCC_30995.1.T0460006</name>
</gene>
<feature type="repeat" description="WD" evidence="3">
    <location>
        <begin position="949"/>
        <end position="990"/>
    </location>
</feature>
<feature type="coiled-coil region" evidence="4">
    <location>
        <begin position="91"/>
        <end position="156"/>
    </location>
</feature>
<dbReference type="PROSITE" id="PS50294">
    <property type="entry name" value="WD_REPEATS_REGION"/>
    <property type="match status" value="16"/>
</dbReference>
<feature type="repeat" description="WD" evidence="3">
    <location>
        <begin position="1708"/>
        <end position="1749"/>
    </location>
</feature>
<dbReference type="PROSITE" id="PS50082">
    <property type="entry name" value="WD_REPEATS_2"/>
    <property type="match status" value="19"/>
</dbReference>
<evidence type="ECO:0000313" key="7">
    <source>
        <dbReference type="Proteomes" id="UP000692954"/>
    </source>
</evidence>
<dbReference type="InterPro" id="IPR007111">
    <property type="entry name" value="NACHT_NTPase"/>
</dbReference>
<dbReference type="CDD" id="cd00200">
    <property type="entry name" value="WD40"/>
    <property type="match status" value="3"/>
</dbReference>
<accession>A0A8S1NBB5</accession>
<dbReference type="PROSITE" id="PS00675">
    <property type="entry name" value="SIGMA54_INTERACT_1"/>
    <property type="match status" value="1"/>
</dbReference>
<reference evidence="6" key="1">
    <citation type="submission" date="2021-01" db="EMBL/GenBank/DDBJ databases">
        <authorList>
            <consortium name="Genoscope - CEA"/>
            <person name="William W."/>
        </authorList>
    </citation>
    <scope>NUCLEOTIDE SEQUENCE</scope>
</reference>
<feature type="repeat" description="WD" evidence="3">
    <location>
        <begin position="1369"/>
        <end position="1410"/>
    </location>
</feature>
<feature type="repeat" description="WD" evidence="3">
    <location>
        <begin position="1453"/>
        <end position="1487"/>
    </location>
</feature>
<feature type="repeat" description="WD" evidence="3">
    <location>
        <begin position="1075"/>
        <end position="1118"/>
    </location>
</feature>
<evidence type="ECO:0000256" key="4">
    <source>
        <dbReference type="SAM" id="Coils"/>
    </source>
</evidence>
<evidence type="ECO:0000259" key="5">
    <source>
        <dbReference type="Pfam" id="PF05729"/>
    </source>
</evidence>
<keyword evidence="1 3" id="KW-0853">WD repeat</keyword>
<feature type="repeat" description="WD" evidence="3">
    <location>
        <begin position="1160"/>
        <end position="1201"/>
    </location>
</feature>
<sequence>MEIVNFSSEKTIQNYSSSLILEIWGLEKDSRVRFLLKDQEIIEIQKKIFSKDLQSMNENLKQNVQKRMKFIEELEFQVKQTEDEDIRNQKMQQIQQEYQEFQEYLANLHEMEQQLNITLYFLIDIKKDIRGLKFKLESLEQNLENIKRDVTQLKGKSFRELFEVRKQNVLQNKKKLELTKVFVPIYCKTKQDNQIILLLDNEKMNKKAAINLFLLKESILYHNSQVDVLVIYGQTGSGKSTIARKIEEFLWEQYDSQQSKYIPIFINLPNIQDPRQGIINQILESEQYLFDKIQVRQLAEEVDQNKLTLVLIMDGYDEMKSQYQHLNLYTLNQISTQWKRSKVIFTTRYSVQFQFKHQIQEAEICSFTNDQQNQYIQLYVVLQFKSTLLKFYQNCLRYIQRVFCHQEFSQLWNQIQELIIFNKRNIFTETDQFLDSNELYQLSFFLNQLYPNKIKEQTYADLIYHLNEECQQIWSAKKYSDIINQLNLRNILQMPFMLQIVLKVLPEIPNMCSDLKLLKNIFVQNYVKFKERKHLIKKFSKSKKGIIQEFNKQIEVRNVQNYWEILLEKEVFKNYSFLNNIKLNNNLLIINNYSFNFGEECEIIKEALINQDFSTYQFYTFFVDWYHQEQIQKIQNNQINIDKEIFITDLNNFSYQLALEMTEHDLTVLNYSKKGLMNFGIDNEFPESWADKYFCQKDIENEYLCLLRKCSLLNQKGNQYSFLHKSIQEFYVSKKIVDFIDLLENFNLEQLNSQVTNYQIQDEKILKNDPNIKKFINIIQTNKFSQLNLSQQSFRGMIPFLKAQKARIKQFKLALLVIIKLSKLFDNFEQAAGNSLLILNQIGILFNQENFSYIRVKNTDLSGASFYKTNLLNSKMEQIVISQCNFNKALLKNCEWKQVYCNELTSLYGHKRAVNSIAFSPNGQILGSASDDKSIIIWNTNNWKEKLRLLGHKDKIKQLMFSPIEELLVSCSRDKSVIIWNIQNNKQVYKFKGHKKSVNWVVFSPNGQFIASASTREFILLWNRRNGNILVTIDQYQKCKTSIIFSLDGSLLIFGNNENSIKIWNIETGQEQSQLKGHDGKITSLSIALYRDKEIIASASLDSTIRLWDMKIGTEITCFKSQSLIKFITFSSDGQILAYINENHSINLLNVSTKEIIEKLVGHSNVLNSLSFSPNGQILASSSSDGSIVLWNLQEIKQFQNRQGHLKSIKSIAFSPDGCIVASSSEDRYILLWDIKTGSQIYKLQTHQKVVNCLVFSPDGEILASGSKDKSIVIWNVKIWKEIQIFKGHNDQVLSLAFSNNGILLASGSSDKTIKIWNRKGEEICILEGHNDEVTSLCFSIDDILLLSCSFDKNIIFWDINTGQQIQNIYMHNKNIKSLTISPDGLLLASAGIDKQICIWNIQTGIQIQLFEKHHELINQIAFSPDGKTLASCSLDKQIILWDITTGCIIETLKENSNSVTTLAFSPDGEILVSGTSDSQIRFWDIKLINKVTNIESLIDKNNCKLQINSLAFSPDGLILASGDSNKQISIWDIQTGKLIFQREKHYNYITSVCFSPVDNILASASYDQSIKFWDYKKGELIKTINSKIGTIYYITFAPDGKSIAALTKFQVIIWDINQSKQIIKYKLESKKALISFSPNGQQLAIAQKKIQIIILDINKQNCDIHLVGHNRSITSIQFSKNQNLLISGSKDKRLFLWNLNSKNKTLFLGHKQKIACVQFSHDDSIITSVSYNSEIIFWETATALILKIVQGYINFGNTIAISPNGQILASADIGQHINLWDLNSEQKILEFQKIQSNALLAVTFDKNYQFLAFACKDYSISIWNLKNNQEIQQLKNINELVLSIMLSQNGMLLAISCIKQLKIYQIDKGLKIFEIEIQNELVNQILFSPNEQKLIIINNNNSIQYWDLFEKYLIFQIESFNSMIKSIEFSQDGFILGVRNIQNTIRFWNLQTCQENFTFDVNNCQLLTSTLFSDDGSLLAIPDNDNYIRILDLTTNSVIQTIQMENFNCLQSIFKQKSNLQKSQQLLQKKDQTDQYHHYQRICQSSCYKIIGISCPMAANFADITNSQIWSKEEQNLIPLLLQKGSFQHNLSIK</sequence>
<feature type="repeat" description="WD" evidence="3">
    <location>
        <begin position="1327"/>
        <end position="1368"/>
    </location>
</feature>
<protein>
    <recommendedName>
        <fullName evidence="5">NACHT domain-containing protein</fullName>
    </recommendedName>
</protein>
<organism evidence="6 7">
    <name type="scientific">Paramecium sonneborni</name>
    <dbReference type="NCBI Taxonomy" id="65129"/>
    <lineage>
        <taxon>Eukaryota</taxon>
        <taxon>Sar</taxon>
        <taxon>Alveolata</taxon>
        <taxon>Ciliophora</taxon>
        <taxon>Intramacronucleata</taxon>
        <taxon>Oligohymenophorea</taxon>
        <taxon>Peniculida</taxon>
        <taxon>Parameciidae</taxon>
        <taxon>Paramecium</taxon>
    </lineage>
</organism>
<evidence type="ECO:0000313" key="6">
    <source>
        <dbReference type="EMBL" id="CAD8083964.1"/>
    </source>
</evidence>
<dbReference type="InterPro" id="IPR025662">
    <property type="entry name" value="Sigma_54_int_dom_ATP-bd_1"/>
</dbReference>
<feature type="repeat" description="WD" evidence="3">
    <location>
        <begin position="1667"/>
        <end position="1708"/>
    </location>
</feature>
<keyword evidence="4" id="KW-0175">Coiled coil</keyword>
<evidence type="ECO:0000256" key="2">
    <source>
        <dbReference type="ARBA" id="ARBA00022737"/>
    </source>
</evidence>
<dbReference type="PROSITE" id="PS00678">
    <property type="entry name" value="WD_REPEATS_1"/>
    <property type="match status" value="12"/>
</dbReference>
<comment type="caution">
    <text evidence="6">The sequence shown here is derived from an EMBL/GenBank/DDBJ whole genome shotgun (WGS) entry which is preliminary data.</text>
</comment>
<feature type="repeat" description="WD" evidence="3">
    <location>
        <begin position="991"/>
        <end position="1032"/>
    </location>
</feature>
<dbReference type="InterPro" id="IPR019775">
    <property type="entry name" value="WD40_repeat_CS"/>
</dbReference>
<feature type="repeat" description="WD" evidence="3">
    <location>
        <begin position="907"/>
        <end position="942"/>
    </location>
</feature>
<dbReference type="EMBL" id="CAJJDN010000046">
    <property type="protein sequence ID" value="CAD8083964.1"/>
    <property type="molecule type" value="Genomic_DNA"/>
</dbReference>
<evidence type="ECO:0000256" key="3">
    <source>
        <dbReference type="PROSITE-ProRule" id="PRU00221"/>
    </source>
</evidence>
<dbReference type="Pfam" id="PF00400">
    <property type="entry name" value="WD40"/>
    <property type="match status" value="11"/>
</dbReference>
<keyword evidence="2" id="KW-0677">Repeat</keyword>
<dbReference type="Pfam" id="PF25173">
    <property type="entry name" value="Beta-prop_WDR3_1st"/>
    <property type="match status" value="1"/>
</dbReference>
<feature type="domain" description="NACHT" evidence="5">
    <location>
        <begin position="228"/>
        <end position="377"/>
    </location>
</feature>
<feature type="repeat" description="WD" evidence="3">
    <location>
        <begin position="1033"/>
        <end position="1074"/>
    </location>
</feature>
<dbReference type="Pfam" id="PF05729">
    <property type="entry name" value="NACHT"/>
    <property type="match status" value="1"/>
</dbReference>
<name>A0A8S1NBB5_9CILI</name>
<feature type="repeat" description="WD" evidence="3">
    <location>
        <begin position="1411"/>
        <end position="1452"/>
    </location>
</feature>
<dbReference type="PANTHER" id="PTHR44019">
    <property type="entry name" value="WD REPEAT-CONTAINING PROTEIN 55"/>
    <property type="match status" value="1"/>
</dbReference>
<dbReference type="SMART" id="SM00320">
    <property type="entry name" value="WD40"/>
    <property type="match status" value="25"/>
</dbReference>
<feature type="repeat" description="WD" evidence="3">
    <location>
        <begin position="1750"/>
        <end position="1791"/>
    </location>
</feature>
<keyword evidence="7" id="KW-1185">Reference proteome</keyword>
<feature type="repeat" description="WD" evidence="3">
    <location>
        <begin position="1508"/>
        <end position="1542"/>
    </location>
</feature>
<proteinExistence type="predicted"/>
<feature type="repeat" description="WD" evidence="3">
    <location>
        <begin position="1543"/>
        <end position="1584"/>
    </location>
</feature>
<feature type="repeat" description="WD" evidence="3">
    <location>
        <begin position="1244"/>
        <end position="1278"/>
    </location>
</feature>
<feature type="repeat" description="WD" evidence="3">
    <location>
        <begin position="1202"/>
        <end position="1243"/>
    </location>
</feature>
<dbReference type="PANTHER" id="PTHR44019:SF8">
    <property type="entry name" value="POC1 CENTRIOLAR PROTEIN HOMOLOG"/>
    <property type="match status" value="1"/>
</dbReference>
<dbReference type="InterPro" id="IPR001680">
    <property type="entry name" value="WD40_rpt"/>
</dbReference>
<dbReference type="InterPro" id="IPR050505">
    <property type="entry name" value="WDR55/POC1"/>
</dbReference>
<evidence type="ECO:0000256" key="1">
    <source>
        <dbReference type="ARBA" id="ARBA00022574"/>
    </source>
</evidence>